<keyword evidence="3" id="KW-1185">Reference proteome</keyword>
<dbReference type="InterPro" id="IPR025558">
    <property type="entry name" value="DUF4283"/>
</dbReference>
<dbReference type="PANTHER" id="PTHR31286:SF99">
    <property type="entry name" value="DUF4283 DOMAIN-CONTAINING PROTEIN"/>
    <property type="match status" value="1"/>
</dbReference>
<dbReference type="Pfam" id="PF14111">
    <property type="entry name" value="DUF4283"/>
    <property type="match status" value="1"/>
</dbReference>
<evidence type="ECO:0000313" key="2">
    <source>
        <dbReference type="EMBL" id="KAK4253949.1"/>
    </source>
</evidence>
<evidence type="ECO:0000313" key="3">
    <source>
        <dbReference type="Proteomes" id="UP001293593"/>
    </source>
</evidence>
<gene>
    <name evidence="2" type="ORF">QN277_009391</name>
</gene>
<evidence type="ECO:0000259" key="1">
    <source>
        <dbReference type="Pfam" id="PF14111"/>
    </source>
</evidence>
<dbReference type="AlphaFoldDB" id="A0AAE1IR39"/>
<protein>
    <recommendedName>
        <fullName evidence="1">DUF4283 domain-containing protein</fullName>
    </recommendedName>
</protein>
<dbReference type="Proteomes" id="UP001293593">
    <property type="component" value="Unassembled WGS sequence"/>
</dbReference>
<name>A0AAE1IR39_9FABA</name>
<proteinExistence type="predicted"/>
<feature type="domain" description="DUF4283" evidence="1">
    <location>
        <begin position="65"/>
        <end position="143"/>
    </location>
</feature>
<organism evidence="2 3">
    <name type="scientific">Acacia crassicarpa</name>
    <name type="common">northern wattle</name>
    <dbReference type="NCBI Taxonomy" id="499986"/>
    <lineage>
        <taxon>Eukaryota</taxon>
        <taxon>Viridiplantae</taxon>
        <taxon>Streptophyta</taxon>
        <taxon>Embryophyta</taxon>
        <taxon>Tracheophyta</taxon>
        <taxon>Spermatophyta</taxon>
        <taxon>Magnoliopsida</taxon>
        <taxon>eudicotyledons</taxon>
        <taxon>Gunneridae</taxon>
        <taxon>Pentapetalae</taxon>
        <taxon>rosids</taxon>
        <taxon>fabids</taxon>
        <taxon>Fabales</taxon>
        <taxon>Fabaceae</taxon>
        <taxon>Caesalpinioideae</taxon>
        <taxon>mimosoid clade</taxon>
        <taxon>Acacieae</taxon>
        <taxon>Acacia</taxon>
    </lineage>
</organism>
<dbReference type="EMBL" id="JAWXYG010000014">
    <property type="protein sequence ID" value="KAK4253949.1"/>
    <property type="molecule type" value="Genomic_DNA"/>
</dbReference>
<comment type="caution">
    <text evidence="2">The sequence shown here is derived from an EMBL/GenBank/DDBJ whole genome shotgun (WGS) entry which is preliminary data.</text>
</comment>
<dbReference type="PANTHER" id="PTHR31286">
    <property type="entry name" value="GLYCINE-RICH CELL WALL STRUCTURAL PROTEIN 1.8-LIKE"/>
    <property type="match status" value="1"/>
</dbReference>
<reference evidence="2" key="1">
    <citation type="submission" date="2023-10" db="EMBL/GenBank/DDBJ databases">
        <title>Chromosome-level genome of the transformable northern wattle, Acacia crassicarpa.</title>
        <authorList>
            <person name="Massaro I."/>
            <person name="Sinha N.R."/>
            <person name="Poethig S."/>
            <person name="Leichty A.R."/>
        </authorList>
    </citation>
    <scope>NUCLEOTIDE SEQUENCE</scope>
    <source>
        <strain evidence="2">Acra3RX</strain>
        <tissue evidence="2">Leaf</tissue>
    </source>
</reference>
<dbReference type="InterPro" id="IPR040256">
    <property type="entry name" value="At4g02000-like"/>
</dbReference>
<sequence>MEEPVPKVSPSYRSKLLNGGQAHGESQTQSKVKLIEVDFKVGKDSEIPCIDFSSEIWAVLAKGMERTLIIKLLGCSITYYDLVAKTQLLWKLRGSFQLVDMEHSFYCATFALEEDYLKVLTGGPWVIYGAYLTVQPWSLEFDAKIGVIRKEGSGCFA</sequence>
<accession>A0AAE1IR39</accession>